<dbReference type="InterPro" id="IPR018499">
    <property type="entry name" value="Tetraspanin/Peripherin"/>
</dbReference>
<dbReference type="GO" id="GO:0016020">
    <property type="term" value="C:membrane"/>
    <property type="evidence" value="ECO:0007669"/>
    <property type="project" value="UniProtKB-SubCell"/>
</dbReference>
<comment type="subcellular location">
    <subcellularLocation>
        <location evidence="1">Membrane</location>
        <topology evidence="1">Multi-pass membrane protein</topology>
    </subcellularLocation>
</comment>
<sequence length="440" mass="48305">MGCCADLFRCSSLSLLLISALFYTLLGAGIVTLGVLALTLPWAKIIVPDWYAGVTIGVGALILFVALFGYLAFCRKKNKCSISIYMLFCLLLCCTTVASTVVLFRYSDALHLAKESKFVNVTDWQREASESLKEGVEEIWEECGASVYNSDSVTYTDEFQVDADTPPYELRCTNSDFDDVAESINDQCLEAAFNDENFDEDNTGLRHTSDTSFLAALPHHYLHLPPHCSRHRRYRDTSTDTFAGTSAGPLTRPLTRPADFLECYTSSSWWAPEARSSTLGKLNTPKGVFCACYEEFADFVDAYFFVGKWVSFGFAVFFGLAAPDARYGPPDSNPRSQLYSASFGCVHCIHSPRVHDVGSPSLAAATSAAAPSRRRRHAPRSRSTRSSRTHSMGSSRRRSRRAPPSSARERSHGCAALRSSPATAQCHARLAGRAAAVPHA</sequence>
<organism evidence="7">
    <name type="scientific">Emiliania huxleyi</name>
    <name type="common">Coccolithophore</name>
    <name type="synonym">Pontosphaera huxleyi</name>
    <dbReference type="NCBI Taxonomy" id="2903"/>
    <lineage>
        <taxon>Eukaryota</taxon>
        <taxon>Haptista</taxon>
        <taxon>Haptophyta</taxon>
        <taxon>Prymnesiophyceae</taxon>
        <taxon>Isochrysidales</taxon>
        <taxon>Noelaerhabdaceae</taxon>
        <taxon>Emiliania</taxon>
    </lineage>
</organism>
<protein>
    <recommendedName>
        <fullName evidence="8">Tetraspanin</fullName>
    </recommendedName>
</protein>
<gene>
    <name evidence="7" type="ORF">EHUX00137_LOCUS29917</name>
</gene>
<reference evidence="7" key="1">
    <citation type="submission" date="2021-01" db="EMBL/GenBank/DDBJ databases">
        <authorList>
            <person name="Corre E."/>
            <person name="Pelletier E."/>
            <person name="Niang G."/>
            <person name="Scheremetjew M."/>
            <person name="Finn R."/>
            <person name="Kale V."/>
            <person name="Holt S."/>
            <person name="Cochrane G."/>
            <person name="Meng A."/>
            <person name="Brown T."/>
            <person name="Cohen L."/>
        </authorList>
    </citation>
    <scope>NUCLEOTIDE SEQUENCE</scope>
    <source>
        <strain evidence="7">379</strain>
    </source>
</reference>
<evidence type="ECO:0000256" key="6">
    <source>
        <dbReference type="SAM" id="Phobius"/>
    </source>
</evidence>
<feature type="transmembrane region" description="Helical" evidence="6">
    <location>
        <begin position="12"/>
        <end position="38"/>
    </location>
</feature>
<evidence type="ECO:0000256" key="2">
    <source>
        <dbReference type="ARBA" id="ARBA00022692"/>
    </source>
</evidence>
<evidence type="ECO:0000313" key="7">
    <source>
        <dbReference type="EMBL" id="CAE0569957.1"/>
    </source>
</evidence>
<dbReference type="PANTHER" id="PTHR19282">
    <property type="entry name" value="TETRASPANIN"/>
    <property type="match status" value="1"/>
</dbReference>
<feature type="compositionally biased region" description="Basic residues" evidence="5">
    <location>
        <begin position="372"/>
        <end position="388"/>
    </location>
</feature>
<dbReference type="Pfam" id="PF00335">
    <property type="entry name" value="Tetraspanin"/>
    <property type="match status" value="1"/>
</dbReference>
<feature type="transmembrane region" description="Helical" evidence="6">
    <location>
        <begin position="85"/>
        <end position="106"/>
    </location>
</feature>
<evidence type="ECO:0008006" key="8">
    <source>
        <dbReference type="Google" id="ProtNLM"/>
    </source>
</evidence>
<keyword evidence="2 6" id="KW-0812">Transmembrane</keyword>
<feature type="region of interest" description="Disordered" evidence="5">
    <location>
        <begin position="360"/>
        <end position="420"/>
    </location>
</feature>
<accession>A0A7S3SZW1</accession>
<keyword evidence="3 6" id="KW-1133">Transmembrane helix</keyword>
<feature type="compositionally biased region" description="Low complexity" evidence="5">
    <location>
        <begin position="360"/>
        <end position="371"/>
    </location>
</feature>
<dbReference type="EMBL" id="HBIR01038349">
    <property type="protein sequence ID" value="CAE0569957.1"/>
    <property type="molecule type" value="Transcribed_RNA"/>
</dbReference>
<evidence type="ECO:0000256" key="1">
    <source>
        <dbReference type="ARBA" id="ARBA00004141"/>
    </source>
</evidence>
<evidence type="ECO:0000256" key="3">
    <source>
        <dbReference type="ARBA" id="ARBA00022989"/>
    </source>
</evidence>
<dbReference type="AlphaFoldDB" id="A0A7S3SZW1"/>
<evidence type="ECO:0000256" key="5">
    <source>
        <dbReference type="SAM" id="MobiDB-lite"/>
    </source>
</evidence>
<feature type="transmembrane region" description="Helical" evidence="6">
    <location>
        <begin position="50"/>
        <end position="73"/>
    </location>
</feature>
<proteinExistence type="predicted"/>
<keyword evidence="4 6" id="KW-0472">Membrane</keyword>
<evidence type="ECO:0000256" key="4">
    <source>
        <dbReference type="ARBA" id="ARBA00023136"/>
    </source>
</evidence>
<name>A0A7S3SZW1_EMIHU</name>